<dbReference type="Proteomes" id="UP000192132">
    <property type="component" value="Unassembled WGS sequence"/>
</dbReference>
<dbReference type="EMBL" id="MLCN01000018">
    <property type="protein sequence ID" value="ONG40037.1"/>
    <property type="molecule type" value="Genomic_DNA"/>
</dbReference>
<reference evidence="1 2" key="1">
    <citation type="submission" date="2016-10" db="EMBL/GenBank/DDBJ databases">
        <title>Draft Genome sequence of Alkanindiges sp. strain H1.</title>
        <authorList>
            <person name="Subhash Y."/>
            <person name="Lee S."/>
        </authorList>
    </citation>
    <scope>NUCLEOTIDE SEQUENCE [LARGE SCALE GENOMIC DNA]</scope>
    <source>
        <strain evidence="1 2">H1</strain>
    </source>
</reference>
<comment type="caution">
    <text evidence="1">The sequence shown here is derived from an EMBL/GenBank/DDBJ whole genome shotgun (WGS) entry which is preliminary data.</text>
</comment>
<keyword evidence="2" id="KW-1185">Reference proteome</keyword>
<dbReference type="AlphaFoldDB" id="A0A1S8CW24"/>
<evidence type="ECO:0000313" key="2">
    <source>
        <dbReference type="Proteomes" id="UP000192132"/>
    </source>
</evidence>
<sequence length="145" mass="16498">MKRPVHAFSTHHQDLKTGGLQSLQAQMLYLEKLTQLTKPVLPQNENWQVVSFQEGILCVAAEHYAAVSQLRYLQTHYVKQLRNIAEFKDLRAIRVIVEAKPAPKPVLHLPLPPLNEPTRQAILDAATLIHDRELSEALQRLASKK</sequence>
<dbReference type="Pfam" id="PF05258">
    <property type="entry name" value="DciA"/>
    <property type="match status" value="1"/>
</dbReference>
<dbReference type="InterPro" id="IPR007922">
    <property type="entry name" value="DciA-like"/>
</dbReference>
<gene>
    <name evidence="1" type="ORF">BKE30_07700</name>
</gene>
<evidence type="ECO:0000313" key="1">
    <source>
        <dbReference type="EMBL" id="ONG40037.1"/>
    </source>
</evidence>
<dbReference type="RefSeq" id="WP_076878038.1">
    <property type="nucleotide sequence ID" value="NZ_MLCN01000018.1"/>
</dbReference>
<organism evidence="1 2">
    <name type="scientific">Alkanindiges hydrocarboniclasticus</name>
    <dbReference type="NCBI Taxonomy" id="1907941"/>
    <lineage>
        <taxon>Bacteria</taxon>
        <taxon>Pseudomonadati</taxon>
        <taxon>Pseudomonadota</taxon>
        <taxon>Gammaproteobacteria</taxon>
        <taxon>Moraxellales</taxon>
        <taxon>Moraxellaceae</taxon>
        <taxon>Alkanindiges</taxon>
    </lineage>
</organism>
<dbReference type="OrthoDB" id="6704762at2"/>
<accession>A0A1S8CW24</accession>
<name>A0A1S8CW24_9GAMM</name>
<proteinExistence type="predicted"/>
<protein>
    <recommendedName>
        <fullName evidence="3">DUF721 domain-containing protein</fullName>
    </recommendedName>
</protein>
<evidence type="ECO:0008006" key="3">
    <source>
        <dbReference type="Google" id="ProtNLM"/>
    </source>
</evidence>